<evidence type="ECO:0000313" key="5">
    <source>
        <dbReference type="Proteomes" id="UP000611459"/>
    </source>
</evidence>
<dbReference type="GO" id="GO:0004674">
    <property type="term" value="F:protein serine/threonine kinase activity"/>
    <property type="evidence" value="ECO:0007669"/>
    <property type="project" value="UniProtKB-KW"/>
</dbReference>
<name>A0A1E3FSM4_9BURK</name>
<dbReference type="EMBL" id="JAENIB010000019">
    <property type="protein sequence ID" value="MBK1934339.1"/>
    <property type="molecule type" value="Genomic_DNA"/>
</dbReference>
<reference evidence="2" key="1">
    <citation type="submission" date="2021-01" db="EMBL/GenBank/DDBJ databases">
        <title>Outbreak of Burkholderia contaminns endophthalmitis traced to a clinical ventilation system.</title>
        <authorList>
            <person name="Lipuma J."/>
            <person name="Spilker T."/>
            <person name="Kratholm J."/>
        </authorList>
    </citation>
    <scope>NUCLEOTIDE SEQUENCE</scope>
    <source>
        <strain evidence="2">HI4954</strain>
    </source>
</reference>
<feature type="compositionally biased region" description="Pro residues" evidence="1">
    <location>
        <begin position="523"/>
        <end position="533"/>
    </location>
</feature>
<dbReference type="AlphaFoldDB" id="A0A1E3FSM4"/>
<evidence type="ECO:0000313" key="2">
    <source>
        <dbReference type="EMBL" id="MBK1934339.1"/>
    </source>
</evidence>
<evidence type="ECO:0000256" key="1">
    <source>
        <dbReference type="SAM" id="MobiDB-lite"/>
    </source>
</evidence>
<dbReference type="InterPro" id="IPR011009">
    <property type="entry name" value="Kinase-like_dom_sf"/>
</dbReference>
<protein>
    <submittedName>
        <fullName evidence="2">Serine/threonine protein kinase</fullName>
    </submittedName>
</protein>
<reference evidence="3 6" key="2">
    <citation type="submission" date="2021-03" db="EMBL/GenBank/DDBJ databases">
        <title>Clinical course, treatment and visual outcome of an outbreak of Burkholderia contaminans endophthalmitis following cataract surgery.</title>
        <authorList>
            <person name="Lind C."/>
            <person name="Olsen K."/>
            <person name="Angelsen N.K."/>
            <person name="Krefting E.A."/>
            <person name="Fossen K."/>
            <person name="Gravningen K."/>
            <person name="Depoorter E."/>
            <person name="Vandamme P."/>
            <person name="Bertelsen G."/>
        </authorList>
    </citation>
    <scope>NUCLEOTIDE SEQUENCE [LARGE SCALE GENOMIC DNA]</scope>
    <source>
        <strain evidence="3 6">51242556</strain>
    </source>
</reference>
<keyword evidence="2" id="KW-0723">Serine/threonine-protein kinase</keyword>
<dbReference type="EMBL" id="CP090640">
    <property type="protein sequence ID" value="WFN17331.1"/>
    <property type="molecule type" value="Genomic_DNA"/>
</dbReference>
<organism evidence="2 5">
    <name type="scientific">Burkholderia contaminans</name>
    <dbReference type="NCBI Taxonomy" id="488447"/>
    <lineage>
        <taxon>Bacteria</taxon>
        <taxon>Pseudomonadati</taxon>
        <taxon>Pseudomonadota</taxon>
        <taxon>Betaproteobacteria</taxon>
        <taxon>Burkholderiales</taxon>
        <taxon>Burkholderiaceae</taxon>
        <taxon>Burkholderia</taxon>
        <taxon>Burkholderia cepacia complex</taxon>
    </lineage>
</organism>
<keyword evidence="6" id="KW-1185">Reference proteome</keyword>
<evidence type="ECO:0000313" key="3">
    <source>
        <dbReference type="EMBL" id="MBO1834084.1"/>
    </source>
</evidence>
<reference evidence="4 7" key="3">
    <citation type="submission" date="2021-12" db="EMBL/GenBank/DDBJ databases">
        <title>Genomic and phenotypic characterization of three Burkholderia contaminans isolates recovered from different sources.</title>
        <authorList>
            <person name="Lopez De Volder A."/>
            <person name="Fan Y."/>
            <person name="Nunvar J."/>
            <person name="Herrera T."/>
            <person name="Timp W."/>
            <person name="Degrossi J."/>
        </authorList>
    </citation>
    <scope>NUCLEOTIDE SEQUENCE [LARGE SCALE GENOMIC DNA]</scope>
    <source>
        <strain evidence="4 7">LMG 23361</strain>
    </source>
</reference>
<dbReference type="RefSeq" id="WP_039364684.1">
    <property type="nucleotide sequence ID" value="NZ_AP018358.1"/>
</dbReference>
<dbReference type="SUPFAM" id="SSF56112">
    <property type="entry name" value="Protein kinase-like (PK-like)"/>
    <property type="match status" value="1"/>
</dbReference>
<dbReference type="Proteomes" id="UP001220209">
    <property type="component" value="Chromosome 1"/>
</dbReference>
<keyword evidence="2" id="KW-0808">Transferase</keyword>
<feature type="region of interest" description="Disordered" evidence="1">
    <location>
        <begin position="519"/>
        <end position="557"/>
    </location>
</feature>
<dbReference type="Proteomes" id="UP000611459">
    <property type="component" value="Unassembled WGS sequence"/>
</dbReference>
<feature type="region of interest" description="Disordered" evidence="1">
    <location>
        <begin position="469"/>
        <end position="505"/>
    </location>
</feature>
<accession>A0A1E3FSM4</accession>
<dbReference type="Proteomes" id="UP000664048">
    <property type="component" value="Unassembled WGS sequence"/>
</dbReference>
<dbReference type="OrthoDB" id="9795390at2"/>
<evidence type="ECO:0000313" key="7">
    <source>
        <dbReference type="Proteomes" id="UP001220209"/>
    </source>
</evidence>
<evidence type="ECO:0000313" key="6">
    <source>
        <dbReference type="Proteomes" id="UP000664048"/>
    </source>
</evidence>
<sequence length="571" mass="61678">MAYPSLEQYNNAFNSHSIWLNDPELKAGSVATTGMGLPLAISGGFALTYTVTAGSRKYAVRCFHRESKALERRYTAISQRLSALRSPYFLDFKFQSKGIRIDGGEYPIVKMAWAKGETLGEFLEDNHGSPQALGALASSLVSLSAFLEKEGIAHGDIQTGNLMVSGGGAGIQLIDYDGMWIDEIKDLGSSELGHVNFQHPGRKASNPFDATLDRFSLTSLWFAIEALRIDPSIWRKTNSEMDAIVFRANDFIDPGSSPVFALLAANAVLAQRAKVFAAICSLPMQKVPTLGEFIAGKNLPLTVASVVLAGRPAEGKPRPSYIGAYEVLSATDYEACLRLVGNKVEVVGKVIEVKPDRARNGKPYIFINFGPWRGRIFKIAIWSDGLAALRATPDDSWIGKWVSVVGLMEPPYENKKLKYSHLSVNVTAIGQMTVLSEEDAHWRLAGPQSGAATPSKIARNSEILERLQSGARPTVSASARPQAGQTLNSPARPIPLAPSAIKPAPVRVSPNQAVLDRMKSNQVPPPASGPTPAPSRSRPIATHQPIGGGLPPALRPPEKGLISRLLRWLFG</sequence>
<dbReference type="EMBL" id="JAGEMX010000016">
    <property type="protein sequence ID" value="MBO1834084.1"/>
    <property type="molecule type" value="Genomic_DNA"/>
</dbReference>
<evidence type="ECO:0000313" key="4">
    <source>
        <dbReference type="EMBL" id="WFN17331.1"/>
    </source>
</evidence>
<keyword evidence="2" id="KW-0418">Kinase</keyword>
<gene>
    <name evidence="3" type="ORF">J4M89_32345</name>
    <name evidence="2" type="ORF">JIN94_31110</name>
    <name evidence="4" type="ORF">LXE91_16895</name>
</gene>
<feature type="compositionally biased region" description="Polar residues" evidence="1">
    <location>
        <begin position="475"/>
        <end position="489"/>
    </location>
</feature>
<dbReference type="Gene3D" id="1.10.510.10">
    <property type="entry name" value="Transferase(Phosphotransferase) domain 1"/>
    <property type="match status" value="1"/>
</dbReference>
<proteinExistence type="predicted"/>